<dbReference type="Gene3D" id="2.40.128.20">
    <property type="match status" value="1"/>
</dbReference>
<comment type="similarity">
    <text evidence="2">Belongs to the calycin superfamily. Lipocalin family.</text>
</comment>
<evidence type="ECO:0000256" key="1">
    <source>
        <dbReference type="ARBA" id="ARBA00023121"/>
    </source>
</evidence>
<sequence length="220" mass="24842">MGCYINLFLFFISSSLILVSPEYCTVDSFKAEPGFDIKKFLGLWYQVQKLTDPNNEETFKDMIYDLKLNANGSTTMHIAYWAFGDSQCTVYSNLLSSTKIPGKMQQVDTYNDDIMNFWVVKTDYISYAVIYGCIHEEMTGNCSDARVEILSRNPHLPDHFHTTVHSSIRALCVNPADIKTIPQNNVDMSPGNMAMTAKGWKLLVAAFVLVITLFTSITLL</sequence>
<dbReference type="SUPFAM" id="SSF50814">
    <property type="entry name" value="Lipocalins"/>
    <property type="match status" value="1"/>
</dbReference>
<dbReference type="Proteomes" id="UP001634394">
    <property type="component" value="Unassembled WGS sequence"/>
</dbReference>
<feature type="domain" description="Lipocalin/cytosolic fatty-acid binding" evidence="5">
    <location>
        <begin position="42"/>
        <end position="183"/>
    </location>
</feature>
<keyword evidence="3" id="KW-0812">Transmembrane</keyword>
<dbReference type="AlphaFoldDB" id="A0ABD3WG15"/>
<accession>A0ABD3WG15</accession>
<name>A0ABD3WG15_SINWO</name>
<dbReference type="InterPro" id="IPR012674">
    <property type="entry name" value="Calycin"/>
</dbReference>
<dbReference type="InterPro" id="IPR002449">
    <property type="entry name" value="Retinol-bd/Purpurin"/>
</dbReference>
<keyword evidence="7" id="KW-1185">Reference proteome</keyword>
<comment type="caution">
    <text evidence="6">The sequence shown here is derived from an EMBL/GenBank/DDBJ whole genome shotgun (WGS) entry which is preliminary data.</text>
</comment>
<evidence type="ECO:0000259" key="5">
    <source>
        <dbReference type="Pfam" id="PF00061"/>
    </source>
</evidence>
<feature type="transmembrane region" description="Helical" evidence="3">
    <location>
        <begin position="199"/>
        <end position="219"/>
    </location>
</feature>
<evidence type="ECO:0000256" key="3">
    <source>
        <dbReference type="SAM" id="Phobius"/>
    </source>
</evidence>
<evidence type="ECO:0000256" key="4">
    <source>
        <dbReference type="SAM" id="SignalP"/>
    </source>
</evidence>
<reference evidence="6 7" key="1">
    <citation type="submission" date="2024-11" db="EMBL/GenBank/DDBJ databases">
        <title>Chromosome-level genome assembly of the freshwater bivalve Anodonta woodiana.</title>
        <authorList>
            <person name="Chen X."/>
        </authorList>
    </citation>
    <scope>NUCLEOTIDE SEQUENCE [LARGE SCALE GENOMIC DNA]</scope>
    <source>
        <strain evidence="6">MN2024</strain>
        <tissue evidence="6">Gills</tissue>
    </source>
</reference>
<protein>
    <recommendedName>
        <fullName evidence="5">Lipocalin/cytosolic fatty-acid binding domain-containing protein</fullName>
    </recommendedName>
</protein>
<gene>
    <name evidence="6" type="ORF">ACJMK2_036063</name>
</gene>
<dbReference type="GO" id="GO:0008289">
    <property type="term" value="F:lipid binding"/>
    <property type="evidence" value="ECO:0007669"/>
    <property type="project" value="UniProtKB-KW"/>
</dbReference>
<dbReference type="GO" id="GO:0005615">
    <property type="term" value="C:extracellular space"/>
    <property type="evidence" value="ECO:0007669"/>
    <property type="project" value="UniProtKB-ARBA"/>
</dbReference>
<evidence type="ECO:0000313" key="7">
    <source>
        <dbReference type="Proteomes" id="UP001634394"/>
    </source>
</evidence>
<dbReference type="PROSITE" id="PS00213">
    <property type="entry name" value="LIPOCALIN"/>
    <property type="match status" value="1"/>
</dbReference>
<keyword evidence="4" id="KW-0732">Signal</keyword>
<dbReference type="PANTHER" id="PTHR11873:SF0">
    <property type="entry name" value="LIPOCALIN-RELATED PROTEIN"/>
    <property type="match status" value="1"/>
</dbReference>
<evidence type="ECO:0000256" key="2">
    <source>
        <dbReference type="RuleBase" id="RU003695"/>
    </source>
</evidence>
<keyword evidence="3" id="KW-1133">Transmembrane helix</keyword>
<dbReference type="InterPro" id="IPR022272">
    <property type="entry name" value="Lipocalin_CS"/>
</dbReference>
<feature type="chain" id="PRO_5044882363" description="Lipocalin/cytosolic fatty-acid binding domain-containing protein" evidence="4">
    <location>
        <begin position="22"/>
        <end position="220"/>
    </location>
</feature>
<organism evidence="6 7">
    <name type="scientific">Sinanodonta woodiana</name>
    <name type="common">Chinese pond mussel</name>
    <name type="synonym">Anodonta woodiana</name>
    <dbReference type="NCBI Taxonomy" id="1069815"/>
    <lineage>
        <taxon>Eukaryota</taxon>
        <taxon>Metazoa</taxon>
        <taxon>Spiralia</taxon>
        <taxon>Lophotrochozoa</taxon>
        <taxon>Mollusca</taxon>
        <taxon>Bivalvia</taxon>
        <taxon>Autobranchia</taxon>
        <taxon>Heteroconchia</taxon>
        <taxon>Palaeoheterodonta</taxon>
        <taxon>Unionida</taxon>
        <taxon>Unionoidea</taxon>
        <taxon>Unionidae</taxon>
        <taxon>Unioninae</taxon>
        <taxon>Sinanodonta</taxon>
    </lineage>
</organism>
<dbReference type="EMBL" id="JBJQND010000006">
    <property type="protein sequence ID" value="KAL3872882.1"/>
    <property type="molecule type" value="Genomic_DNA"/>
</dbReference>
<keyword evidence="1" id="KW-0446">Lipid-binding</keyword>
<dbReference type="PANTHER" id="PTHR11873">
    <property type="entry name" value="RETINOL-BINDING PROTEIN 4"/>
    <property type="match status" value="1"/>
</dbReference>
<evidence type="ECO:0000313" key="6">
    <source>
        <dbReference type="EMBL" id="KAL3872882.1"/>
    </source>
</evidence>
<feature type="signal peptide" evidence="4">
    <location>
        <begin position="1"/>
        <end position="21"/>
    </location>
</feature>
<proteinExistence type="inferred from homology"/>
<dbReference type="InterPro" id="IPR000566">
    <property type="entry name" value="Lipocln_cytosolic_FA-bd_dom"/>
</dbReference>
<keyword evidence="3" id="KW-0472">Membrane</keyword>
<dbReference type="Pfam" id="PF00061">
    <property type="entry name" value="Lipocalin"/>
    <property type="match status" value="1"/>
</dbReference>